<reference evidence="9 10" key="1">
    <citation type="submission" date="2019-06" db="EMBL/GenBank/DDBJ databases">
        <title>Amycolatopsis alkalitolerans sp. nov., isolated from Gastrodia elata Blume.</title>
        <authorList>
            <person name="Narsing Rao M.P."/>
            <person name="Li W.J."/>
        </authorList>
    </citation>
    <scope>NUCLEOTIDE SEQUENCE [LARGE SCALE GENOMIC DNA]</scope>
    <source>
        <strain evidence="9 10">SYSUP0005</strain>
    </source>
</reference>
<dbReference type="PROSITE" id="PS51892">
    <property type="entry name" value="SUBTILASE"/>
    <property type="match status" value="1"/>
</dbReference>
<comment type="caution">
    <text evidence="9">The sequence shown here is derived from an EMBL/GenBank/DDBJ whole genome shotgun (WGS) entry which is preliminary data.</text>
</comment>
<gene>
    <name evidence="9" type="ORF">FG385_24220</name>
</gene>
<dbReference type="OrthoDB" id="9766923at2"/>
<evidence type="ECO:0000313" key="10">
    <source>
        <dbReference type="Proteomes" id="UP000305546"/>
    </source>
</evidence>
<dbReference type="Pfam" id="PF05922">
    <property type="entry name" value="Inhibitor_I9"/>
    <property type="match status" value="1"/>
</dbReference>
<proteinExistence type="inferred from homology"/>
<dbReference type="PRINTS" id="PR00723">
    <property type="entry name" value="SUBTILISIN"/>
</dbReference>
<dbReference type="InterPro" id="IPR023828">
    <property type="entry name" value="Peptidase_S8_Ser-AS"/>
</dbReference>
<feature type="active site" description="Charge relay system" evidence="5">
    <location>
        <position position="304"/>
    </location>
</feature>
<keyword evidence="10" id="KW-1185">Reference proteome</keyword>
<dbReference type="InterPro" id="IPR034193">
    <property type="entry name" value="PCSK9_ProteinaseK-like"/>
</dbReference>
<dbReference type="AlphaFoldDB" id="A0A5C4LVZ8"/>
<feature type="active site" description="Charge relay system" evidence="5">
    <location>
        <position position="152"/>
    </location>
</feature>
<dbReference type="InterPro" id="IPR010259">
    <property type="entry name" value="S8pro/Inhibitor_I9"/>
</dbReference>
<evidence type="ECO:0000259" key="7">
    <source>
        <dbReference type="Pfam" id="PF00082"/>
    </source>
</evidence>
<keyword evidence="3 5" id="KW-0378">Hydrolase</keyword>
<dbReference type="PANTHER" id="PTHR43806:SF11">
    <property type="entry name" value="CEREVISIN-RELATED"/>
    <property type="match status" value="1"/>
</dbReference>
<dbReference type="PROSITE" id="PS00136">
    <property type="entry name" value="SUBTILASE_ASP"/>
    <property type="match status" value="1"/>
</dbReference>
<organism evidence="9 10">
    <name type="scientific">Amycolatopsis alkalitolerans</name>
    <dbReference type="NCBI Taxonomy" id="2547244"/>
    <lineage>
        <taxon>Bacteria</taxon>
        <taxon>Bacillati</taxon>
        <taxon>Actinomycetota</taxon>
        <taxon>Actinomycetes</taxon>
        <taxon>Pseudonocardiales</taxon>
        <taxon>Pseudonocardiaceae</taxon>
        <taxon>Amycolatopsis</taxon>
    </lineage>
</organism>
<protein>
    <submittedName>
        <fullName evidence="9">S8 family peptidase</fullName>
    </submittedName>
</protein>
<dbReference type="FunFam" id="3.40.50.200:FF:000014">
    <property type="entry name" value="Proteinase K"/>
    <property type="match status" value="1"/>
</dbReference>
<dbReference type="EMBL" id="VDFW01000024">
    <property type="protein sequence ID" value="TNC22783.1"/>
    <property type="molecule type" value="Genomic_DNA"/>
</dbReference>
<feature type="active site" description="Charge relay system" evidence="5">
    <location>
        <position position="119"/>
    </location>
</feature>
<dbReference type="CDD" id="cd04077">
    <property type="entry name" value="Peptidases_S8_PCSK9_ProteinaseK_like"/>
    <property type="match status" value="1"/>
</dbReference>
<dbReference type="PROSITE" id="PS00137">
    <property type="entry name" value="SUBTILASE_HIS"/>
    <property type="match status" value="1"/>
</dbReference>
<dbReference type="InterPro" id="IPR000209">
    <property type="entry name" value="Peptidase_S8/S53_dom"/>
</dbReference>
<dbReference type="GO" id="GO:0004252">
    <property type="term" value="F:serine-type endopeptidase activity"/>
    <property type="evidence" value="ECO:0007669"/>
    <property type="project" value="UniProtKB-UniRule"/>
</dbReference>
<dbReference type="PROSITE" id="PS00138">
    <property type="entry name" value="SUBTILASE_SER"/>
    <property type="match status" value="1"/>
</dbReference>
<dbReference type="Proteomes" id="UP000305546">
    <property type="component" value="Unassembled WGS sequence"/>
</dbReference>
<keyword evidence="2 5" id="KW-0645">Protease</keyword>
<dbReference type="InterPro" id="IPR015500">
    <property type="entry name" value="Peptidase_S8_subtilisin-rel"/>
</dbReference>
<dbReference type="InterPro" id="IPR036852">
    <property type="entry name" value="Peptidase_S8/S53_dom_sf"/>
</dbReference>
<evidence type="ECO:0000256" key="3">
    <source>
        <dbReference type="ARBA" id="ARBA00022801"/>
    </source>
</evidence>
<evidence type="ECO:0000256" key="5">
    <source>
        <dbReference type="PROSITE-ProRule" id="PRU01240"/>
    </source>
</evidence>
<evidence type="ECO:0000256" key="1">
    <source>
        <dbReference type="ARBA" id="ARBA00011073"/>
    </source>
</evidence>
<dbReference type="SUPFAM" id="SSF52743">
    <property type="entry name" value="Subtilisin-like"/>
    <property type="match status" value="1"/>
</dbReference>
<evidence type="ECO:0000256" key="2">
    <source>
        <dbReference type="ARBA" id="ARBA00022670"/>
    </source>
</evidence>
<comment type="similarity">
    <text evidence="1 5 6">Belongs to the peptidase S8 family.</text>
</comment>
<dbReference type="GO" id="GO:0006508">
    <property type="term" value="P:proteolysis"/>
    <property type="evidence" value="ECO:0007669"/>
    <property type="project" value="UniProtKB-KW"/>
</dbReference>
<keyword evidence="4 5" id="KW-0720">Serine protease</keyword>
<evidence type="ECO:0000256" key="6">
    <source>
        <dbReference type="RuleBase" id="RU003355"/>
    </source>
</evidence>
<accession>A0A5C4LVZ8</accession>
<dbReference type="InterPro" id="IPR022398">
    <property type="entry name" value="Peptidase_S8_His-AS"/>
</dbReference>
<dbReference type="Pfam" id="PF00082">
    <property type="entry name" value="Peptidase_S8"/>
    <property type="match status" value="1"/>
</dbReference>
<dbReference type="GO" id="GO:0005615">
    <property type="term" value="C:extracellular space"/>
    <property type="evidence" value="ECO:0007669"/>
    <property type="project" value="TreeGrafter"/>
</dbReference>
<evidence type="ECO:0000259" key="8">
    <source>
        <dbReference type="Pfam" id="PF05922"/>
    </source>
</evidence>
<name>A0A5C4LVZ8_9PSEU</name>
<dbReference type="InterPro" id="IPR023827">
    <property type="entry name" value="Peptidase_S8_Asp-AS"/>
</dbReference>
<sequence length="358" mass="36029">MAKEGSIVGADGAGAIKDSYIVVMKNGASPTGALTGLVHRTFSSALTGYSATMSESQAKRLAANPAVAFVEQDHTFHIAADQLNPPSWGLDRIDQRSLPLDGKYTYSTTASNVHAYIIDTGINLAHSDFGGRAQSGYDFVDNDSNASDCNGHGTHVAGTVGGSTYGVAKGVQLTAVRVLDCSGSGTYSGVIAGIDWVAQHAVKPAVANMSLGGSVSTAVDNAVENAISAGVTFAVAAGNDSANACTTSPARAADAITVGATTSSDARAYYSNYGRCLDIFAPGSSITSDWIGSSTATNTISGTSMATPHVTGAAALYLATHASASPATVRNALVAAGTTGKVTSAGTNSPNVLLYTGQ</sequence>
<dbReference type="Gene3D" id="3.40.50.200">
    <property type="entry name" value="Peptidase S8/S53 domain"/>
    <property type="match status" value="1"/>
</dbReference>
<dbReference type="InterPro" id="IPR050131">
    <property type="entry name" value="Peptidase_S8_subtilisin-like"/>
</dbReference>
<dbReference type="Gene3D" id="3.30.70.80">
    <property type="entry name" value="Peptidase S8 propeptide/proteinase inhibitor I9"/>
    <property type="match status" value="1"/>
</dbReference>
<feature type="domain" description="Inhibitor I9" evidence="8">
    <location>
        <begin position="38"/>
        <end position="78"/>
    </location>
</feature>
<dbReference type="PANTHER" id="PTHR43806">
    <property type="entry name" value="PEPTIDASE S8"/>
    <property type="match status" value="1"/>
</dbReference>
<evidence type="ECO:0000256" key="4">
    <source>
        <dbReference type="ARBA" id="ARBA00022825"/>
    </source>
</evidence>
<feature type="domain" description="Peptidase S8/S53" evidence="7">
    <location>
        <begin position="117"/>
        <end position="338"/>
    </location>
</feature>
<dbReference type="InterPro" id="IPR037045">
    <property type="entry name" value="S8pro/Inhibitor_I9_sf"/>
</dbReference>
<dbReference type="SUPFAM" id="SSF54897">
    <property type="entry name" value="Protease propeptides/inhibitors"/>
    <property type="match status" value="1"/>
</dbReference>
<evidence type="ECO:0000313" key="9">
    <source>
        <dbReference type="EMBL" id="TNC22783.1"/>
    </source>
</evidence>